<feature type="transmembrane region" description="Helical" evidence="4">
    <location>
        <begin position="220"/>
        <end position="244"/>
    </location>
</feature>
<feature type="domain" description="Major facilitator superfamily (MFS) profile" evidence="5">
    <location>
        <begin position="1"/>
        <end position="398"/>
    </location>
</feature>
<dbReference type="Proteomes" id="UP000221980">
    <property type="component" value="Unassembled WGS sequence"/>
</dbReference>
<dbReference type="SUPFAM" id="SSF103473">
    <property type="entry name" value="MFS general substrate transporter"/>
    <property type="match status" value="1"/>
</dbReference>
<keyword evidence="2 4" id="KW-1133">Transmembrane helix</keyword>
<feature type="transmembrane region" description="Helical" evidence="4">
    <location>
        <begin position="47"/>
        <end position="69"/>
    </location>
</feature>
<dbReference type="PROSITE" id="PS50850">
    <property type="entry name" value="MFS"/>
    <property type="match status" value="1"/>
</dbReference>
<dbReference type="GO" id="GO:0022857">
    <property type="term" value="F:transmembrane transporter activity"/>
    <property type="evidence" value="ECO:0007669"/>
    <property type="project" value="InterPro"/>
</dbReference>
<evidence type="ECO:0000256" key="4">
    <source>
        <dbReference type="SAM" id="Phobius"/>
    </source>
</evidence>
<dbReference type="InterPro" id="IPR020846">
    <property type="entry name" value="MFS_dom"/>
</dbReference>
<dbReference type="OrthoDB" id="65739at2"/>
<evidence type="ECO:0000313" key="7">
    <source>
        <dbReference type="Proteomes" id="UP000221980"/>
    </source>
</evidence>
<evidence type="ECO:0000256" key="1">
    <source>
        <dbReference type="ARBA" id="ARBA00022692"/>
    </source>
</evidence>
<name>A0A2D0JNX0_9GAMM</name>
<gene>
    <name evidence="6" type="ORF">Xmir_02618</name>
</gene>
<reference evidence="6 7" key="1">
    <citation type="journal article" date="2017" name="Nat. Microbiol.">
        <title>Natural product diversity associated with the nematode symbionts Photorhabdus and Xenorhabdus.</title>
        <authorList>
            <person name="Tobias N.J."/>
            <person name="Wolff H."/>
            <person name="Djahanschiri B."/>
            <person name="Grundmann F."/>
            <person name="Kronenwerth M."/>
            <person name="Shi Y.M."/>
            <person name="Simonyi S."/>
            <person name="Grun P."/>
            <person name="Shapiro-Ilan D."/>
            <person name="Pidot S.J."/>
            <person name="Stinear T.P."/>
            <person name="Ebersberger I."/>
            <person name="Bode H.B."/>
        </authorList>
    </citation>
    <scope>NUCLEOTIDE SEQUENCE [LARGE SCALE GENOMIC DNA]</scope>
    <source>
        <strain evidence="6 7">DSM 17902</strain>
    </source>
</reference>
<evidence type="ECO:0000256" key="3">
    <source>
        <dbReference type="ARBA" id="ARBA00023136"/>
    </source>
</evidence>
<keyword evidence="3 4" id="KW-0472">Membrane</keyword>
<feature type="transmembrane region" description="Helical" evidence="4">
    <location>
        <begin position="286"/>
        <end position="304"/>
    </location>
</feature>
<feature type="transmembrane region" description="Helical" evidence="4">
    <location>
        <begin position="256"/>
        <end position="279"/>
    </location>
</feature>
<dbReference type="EMBL" id="NITZ01000013">
    <property type="protein sequence ID" value="PHM48021.1"/>
    <property type="molecule type" value="Genomic_DNA"/>
</dbReference>
<dbReference type="InterPro" id="IPR011701">
    <property type="entry name" value="MFS"/>
</dbReference>
<protein>
    <submittedName>
        <fullName evidence="6">Efflux transporter</fullName>
    </submittedName>
</protein>
<dbReference type="PANTHER" id="PTHR23546">
    <property type="entry name" value="TRANSPORT PROTEIN"/>
    <property type="match status" value="1"/>
</dbReference>
<dbReference type="PANTHER" id="PTHR23546:SF1">
    <property type="entry name" value="MEMBRANE PROTEIN"/>
    <property type="match status" value="1"/>
</dbReference>
<comment type="caution">
    <text evidence="6">The sequence shown here is derived from an EMBL/GenBank/DDBJ whole genome shotgun (WGS) entry which is preliminary data.</text>
</comment>
<keyword evidence="7" id="KW-1185">Reference proteome</keyword>
<feature type="transmembrane region" description="Helical" evidence="4">
    <location>
        <begin position="375"/>
        <end position="395"/>
    </location>
</feature>
<dbReference type="Gene3D" id="1.20.1250.20">
    <property type="entry name" value="MFS general substrate transporter like domains"/>
    <property type="match status" value="1"/>
</dbReference>
<dbReference type="InterPro" id="IPR036259">
    <property type="entry name" value="MFS_trans_sf"/>
</dbReference>
<feature type="transmembrane region" description="Helical" evidence="4">
    <location>
        <begin position="20"/>
        <end position="41"/>
    </location>
</feature>
<feature type="transmembrane region" description="Helical" evidence="4">
    <location>
        <begin position="345"/>
        <end position="369"/>
    </location>
</feature>
<sequence length="404" mass="43125">MRVQLHHFSGYSRPPSNWPLAFCAGLLGIGQNGLLVALPTLVEMTQLSLSVWAGLLTLGSMLFLVGAPFWGRQTEIHGGKFVVLAALSGYLLSFMILAVAVWGISIGWFSVSTGVCFLIVARIIYGLTVSGMVPACQTWALQRAGMERRMAALATISSGLSCGRLLGPLCAVSVLGLHPLAPLWLMAIVPLIAILIIAREYNDPPLAQETQQQNRLRGHMLPYLLCAVLLAASVSLMQLGLAPYLSLLLDKQVSAISHHVAILLSVSAMATLLAQFLIIRPQILTPLHLLLLAGVIMVMGLTLMCTQQIVLFYLGCIVASFSAAMAAPGYQLLLNEQLSTGKGAGLISTSHTLGYGMSALVVPLIASWYGESRLIMASLAFAILLCVIAGGLWNLKRKLIVSGK</sequence>
<dbReference type="RefSeq" id="WP_099114676.1">
    <property type="nucleotide sequence ID" value="NZ_CAWNQI010000035.1"/>
</dbReference>
<feature type="transmembrane region" description="Helical" evidence="4">
    <location>
        <begin position="310"/>
        <end position="333"/>
    </location>
</feature>
<feature type="transmembrane region" description="Helical" evidence="4">
    <location>
        <begin position="81"/>
        <end position="102"/>
    </location>
</feature>
<feature type="transmembrane region" description="Helical" evidence="4">
    <location>
        <begin position="150"/>
        <end position="175"/>
    </location>
</feature>
<evidence type="ECO:0000259" key="5">
    <source>
        <dbReference type="PROSITE" id="PS50850"/>
    </source>
</evidence>
<dbReference type="AlphaFoldDB" id="A0A2D0JNX0"/>
<evidence type="ECO:0000256" key="2">
    <source>
        <dbReference type="ARBA" id="ARBA00022989"/>
    </source>
</evidence>
<accession>A0A2D0JNX0</accession>
<evidence type="ECO:0000313" key="6">
    <source>
        <dbReference type="EMBL" id="PHM48021.1"/>
    </source>
</evidence>
<organism evidence="6 7">
    <name type="scientific">Xenorhabdus miraniensis</name>
    <dbReference type="NCBI Taxonomy" id="351674"/>
    <lineage>
        <taxon>Bacteria</taxon>
        <taxon>Pseudomonadati</taxon>
        <taxon>Pseudomonadota</taxon>
        <taxon>Gammaproteobacteria</taxon>
        <taxon>Enterobacterales</taxon>
        <taxon>Morganellaceae</taxon>
        <taxon>Xenorhabdus</taxon>
    </lineage>
</organism>
<proteinExistence type="predicted"/>
<feature type="transmembrane region" description="Helical" evidence="4">
    <location>
        <begin position="181"/>
        <end position="199"/>
    </location>
</feature>
<keyword evidence="1 4" id="KW-0812">Transmembrane</keyword>
<dbReference type="Pfam" id="PF07690">
    <property type="entry name" value="MFS_1"/>
    <property type="match status" value="1"/>
</dbReference>